<keyword evidence="4 12" id="KW-0479">Metal-binding</keyword>
<evidence type="ECO:0000256" key="2">
    <source>
        <dbReference type="ARBA" id="ARBA00004673"/>
    </source>
</evidence>
<comment type="similarity">
    <text evidence="3">Belongs to the cytochrome c oxidase subunit 5B family.</text>
</comment>
<name>A0A6A6UC78_9PEZI</name>
<proteinExistence type="inferred from homology"/>
<dbReference type="FunFam" id="2.60.11.10:FF:000003">
    <property type="entry name" value="Cytochrome c oxidase subunit IV"/>
    <property type="match status" value="1"/>
</dbReference>
<evidence type="ECO:0000256" key="3">
    <source>
        <dbReference type="ARBA" id="ARBA00010292"/>
    </source>
</evidence>
<evidence type="ECO:0000256" key="10">
    <source>
        <dbReference type="ARBA" id="ARBA00031366"/>
    </source>
</evidence>
<evidence type="ECO:0000256" key="12">
    <source>
        <dbReference type="PIRSR" id="PIRSR602124-2"/>
    </source>
</evidence>
<dbReference type="Pfam" id="PF01215">
    <property type="entry name" value="COX5B"/>
    <property type="match status" value="1"/>
</dbReference>
<keyword evidence="6 12" id="KW-0862">Zinc</keyword>
<sequence>MLMRRSATALLRQARPRVPIAARSFQTSLIRRDARGKDGIITSTEPVDLSNMKTLGEIKADEDLLPVGAPVGTVPTELNQATGLERLEILGKIEGVDIWDMRPLDTSRKGTMDNPVVVKSFGEEQYVGCTGVPADTHEQHWMVISRDRPFERCTDCGNVIKMEYTGPDDPHHGHPPVKYEPESFADYVKPDYHYK</sequence>
<dbReference type="Proteomes" id="UP000799302">
    <property type="component" value="Unassembled WGS sequence"/>
</dbReference>
<evidence type="ECO:0000313" key="13">
    <source>
        <dbReference type="EMBL" id="KAF2669236.1"/>
    </source>
</evidence>
<keyword evidence="7" id="KW-0809">Transit peptide</keyword>
<dbReference type="SUPFAM" id="SSF57802">
    <property type="entry name" value="Rubredoxin-like"/>
    <property type="match status" value="1"/>
</dbReference>
<dbReference type="EMBL" id="MU004235">
    <property type="protein sequence ID" value="KAF2669236.1"/>
    <property type="molecule type" value="Genomic_DNA"/>
</dbReference>
<dbReference type="PANTHER" id="PTHR10122:SF0">
    <property type="entry name" value="CYTOCHROME C OXIDASE SUBUNIT 5B, ISOFORM A-RELATED"/>
    <property type="match status" value="1"/>
</dbReference>
<evidence type="ECO:0000256" key="8">
    <source>
        <dbReference type="ARBA" id="ARBA00023128"/>
    </source>
</evidence>
<evidence type="ECO:0000256" key="6">
    <source>
        <dbReference type="ARBA" id="ARBA00022833"/>
    </source>
</evidence>
<keyword evidence="8" id="KW-0496">Mitochondrion</keyword>
<evidence type="ECO:0000313" key="14">
    <source>
        <dbReference type="Proteomes" id="UP000799302"/>
    </source>
</evidence>
<protein>
    <recommendedName>
        <fullName evidence="11">Cytochrome c oxidase subunit 4, mitochondrial</fullName>
    </recommendedName>
    <alternativeName>
        <fullName evidence="10">Cytochrome c oxidase polypeptide IV</fullName>
    </alternativeName>
</protein>
<dbReference type="PANTHER" id="PTHR10122">
    <property type="entry name" value="CYTOCHROME C OXIDASE SUBUNIT 5B, MITOCHONDRIAL"/>
    <property type="match status" value="1"/>
</dbReference>
<evidence type="ECO:0000256" key="11">
    <source>
        <dbReference type="ARBA" id="ARBA00070613"/>
    </source>
</evidence>
<dbReference type="InterPro" id="IPR036972">
    <property type="entry name" value="Cyt_c_oxidase_su5b_sf"/>
</dbReference>
<evidence type="ECO:0000256" key="4">
    <source>
        <dbReference type="ARBA" id="ARBA00022723"/>
    </source>
</evidence>
<feature type="binding site" evidence="12">
    <location>
        <position position="156"/>
    </location>
    <ligand>
        <name>Zn(2+)</name>
        <dbReference type="ChEBI" id="CHEBI:29105"/>
    </ligand>
</feature>
<dbReference type="GO" id="GO:0006123">
    <property type="term" value="P:mitochondrial electron transport, cytochrome c to oxygen"/>
    <property type="evidence" value="ECO:0007669"/>
    <property type="project" value="InterPro"/>
</dbReference>
<keyword evidence="9" id="KW-0472">Membrane</keyword>
<feature type="binding site" evidence="12">
    <location>
        <position position="129"/>
    </location>
    <ligand>
        <name>Zn(2+)</name>
        <dbReference type="ChEBI" id="CHEBI:29105"/>
    </ligand>
</feature>
<dbReference type="GO" id="GO:0005743">
    <property type="term" value="C:mitochondrial inner membrane"/>
    <property type="evidence" value="ECO:0007669"/>
    <property type="project" value="UniProtKB-SubCell"/>
</dbReference>
<dbReference type="AlphaFoldDB" id="A0A6A6UC78"/>
<evidence type="ECO:0000256" key="7">
    <source>
        <dbReference type="ARBA" id="ARBA00022946"/>
    </source>
</evidence>
<organism evidence="13 14">
    <name type="scientific">Microthyrium microscopicum</name>
    <dbReference type="NCBI Taxonomy" id="703497"/>
    <lineage>
        <taxon>Eukaryota</taxon>
        <taxon>Fungi</taxon>
        <taxon>Dikarya</taxon>
        <taxon>Ascomycota</taxon>
        <taxon>Pezizomycotina</taxon>
        <taxon>Dothideomycetes</taxon>
        <taxon>Dothideomycetes incertae sedis</taxon>
        <taxon>Microthyriales</taxon>
        <taxon>Microthyriaceae</taxon>
        <taxon>Microthyrium</taxon>
    </lineage>
</organism>
<dbReference type="GO" id="GO:0046872">
    <property type="term" value="F:metal ion binding"/>
    <property type="evidence" value="ECO:0007669"/>
    <property type="project" value="UniProtKB-KW"/>
</dbReference>
<keyword evidence="5" id="KW-0999">Mitochondrion inner membrane</keyword>
<evidence type="ECO:0000256" key="9">
    <source>
        <dbReference type="ARBA" id="ARBA00023136"/>
    </source>
</evidence>
<dbReference type="GO" id="GO:0045277">
    <property type="term" value="C:respiratory chain complex IV"/>
    <property type="evidence" value="ECO:0007669"/>
    <property type="project" value="InterPro"/>
</dbReference>
<comment type="pathway">
    <text evidence="2">Energy metabolism; oxidative phosphorylation.</text>
</comment>
<comment type="subcellular location">
    <subcellularLocation>
        <location evidence="1">Mitochondrion inner membrane</location>
        <topology evidence="1">Peripheral membrane protein</topology>
        <orientation evidence="1">Matrix side</orientation>
    </subcellularLocation>
</comment>
<dbReference type="CDD" id="cd00924">
    <property type="entry name" value="Cyt_c_Oxidase_Vb"/>
    <property type="match status" value="1"/>
</dbReference>
<gene>
    <name evidence="13" type="ORF">BT63DRAFT_439943</name>
</gene>
<dbReference type="Gene3D" id="2.60.11.10">
    <property type="entry name" value="Cytochrome c oxidase, subunit Vb"/>
    <property type="match status" value="1"/>
</dbReference>
<accession>A0A6A6UC78</accession>
<dbReference type="OrthoDB" id="10249250at2759"/>
<evidence type="ECO:0000256" key="5">
    <source>
        <dbReference type="ARBA" id="ARBA00022792"/>
    </source>
</evidence>
<dbReference type="PROSITE" id="PS51359">
    <property type="entry name" value="COX5B_2"/>
    <property type="match status" value="1"/>
</dbReference>
<keyword evidence="14" id="KW-1185">Reference proteome</keyword>
<feature type="binding site" evidence="12">
    <location>
        <position position="137"/>
    </location>
    <ligand>
        <name>Zn(2+)</name>
        <dbReference type="ChEBI" id="CHEBI:29105"/>
    </ligand>
</feature>
<dbReference type="InterPro" id="IPR002124">
    <property type="entry name" value="Cyt_c_oxidase_su5b"/>
</dbReference>
<feature type="binding site" evidence="12">
    <location>
        <position position="153"/>
    </location>
    <ligand>
        <name>Zn(2+)</name>
        <dbReference type="ChEBI" id="CHEBI:29105"/>
    </ligand>
</feature>
<reference evidence="13" key="1">
    <citation type="journal article" date="2020" name="Stud. Mycol.">
        <title>101 Dothideomycetes genomes: a test case for predicting lifestyles and emergence of pathogens.</title>
        <authorList>
            <person name="Haridas S."/>
            <person name="Albert R."/>
            <person name="Binder M."/>
            <person name="Bloem J."/>
            <person name="Labutti K."/>
            <person name="Salamov A."/>
            <person name="Andreopoulos B."/>
            <person name="Baker S."/>
            <person name="Barry K."/>
            <person name="Bills G."/>
            <person name="Bluhm B."/>
            <person name="Cannon C."/>
            <person name="Castanera R."/>
            <person name="Culley D."/>
            <person name="Daum C."/>
            <person name="Ezra D."/>
            <person name="Gonzalez J."/>
            <person name="Henrissat B."/>
            <person name="Kuo A."/>
            <person name="Liang C."/>
            <person name="Lipzen A."/>
            <person name="Lutzoni F."/>
            <person name="Magnuson J."/>
            <person name="Mondo S."/>
            <person name="Nolan M."/>
            <person name="Ohm R."/>
            <person name="Pangilinan J."/>
            <person name="Park H.-J."/>
            <person name="Ramirez L."/>
            <person name="Alfaro M."/>
            <person name="Sun H."/>
            <person name="Tritt A."/>
            <person name="Yoshinaga Y."/>
            <person name="Zwiers L.-H."/>
            <person name="Turgeon B."/>
            <person name="Goodwin S."/>
            <person name="Spatafora J."/>
            <person name="Crous P."/>
            <person name="Grigoriev I."/>
        </authorList>
    </citation>
    <scope>NUCLEOTIDE SEQUENCE</scope>
    <source>
        <strain evidence="13">CBS 115976</strain>
    </source>
</reference>
<evidence type="ECO:0000256" key="1">
    <source>
        <dbReference type="ARBA" id="ARBA00004443"/>
    </source>
</evidence>